<dbReference type="EMBL" id="AQPF01000023">
    <property type="protein sequence ID" value="KAF0804941.1"/>
    <property type="molecule type" value="Genomic_DNA"/>
</dbReference>
<accession>A0ABQ6Y6F9</accession>
<comment type="caution">
    <text evidence="2">The sequence shown here is derived from an EMBL/GenBank/DDBJ whole genome shotgun (WGS) entry which is preliminary data.</text>
</comment>
<dbReference type="CDD" id="cd00093">
    <property type="entry name" value="HTH_XRE"/>
    <property type="match status" value="1"/>
</dbReference>
<protein>
    <recommendedName>
        <fullName evidence="1">HTH cro/C1-type domain-containing protein</fullName>
    </recommendedName>
</protein>
<evidence type="ECO:0000313" key="3">
    <source>
        <dbReference type="Proteomes" id="UP000771797"/>
    </source>
</evidence>
<dbReference type="Gene3D" id="1.10.260.40">
    <property type="entry name" value="lambda repressor-like DNA-binding domains"/>
    <property type="match status" value="1"/>
</dbReference>
<feature type="domain" description="HTH cro/C1-type" evidence="1">
    <location>
        <begin position="10"/>
        <end position="44"/>
    </location>
</feature>
<sequence>MPQAAPDTALAQWRARMGLSQRAAADALGASFRTYQQWESGISRQTGKPIDPPLTALLAAAAREHGLPPIS</sequence>
<proteinExistence type="predicted"/>
<dbReference type="InterPro" id="IPR001387">
    <property type="entry name" value="Cro/C1-type_HTH"/>
</dbReference>
<name>A0ABQ6Y6F9_9GAMM</name>
<evidence type="ECO:0000259" key="1">
    <source>
        <dbReference type="PROSITE" id="PS50943"/>
    </source>
</evidence>
<dbReference type="SUPFAM" id="SSF47413">
    <property type="entry name" value="lambda repressor-like DNA-binding domains"/>
    <property type="match status" value="1"/>
</dbReference>
<gene>
    <name evidence="2" type="ORF">A6D6_02705</name>
</gene>
<dbReference type="PROSITE" id="PS50943">
    <property type="entry name" value="HTH_CROC1"/>
    <property type="match status" value="1"/>
</dbReference>
<dbReference type="Pfam" id="PF01381">
    <property type="entry name" value="HTH_3"/>
    <property type="match status" value="1"/>
</dbReference>
<organism evidence="2 3">
    <name type="scientific">Alcanivorax xiamenensis</name>
    <dbReference type="NCBI Taxonomy" id="1177156"/>
    <lineage>
        <taxon>Bacteria</taxon>
        <taxon>Pseudomonadati</taxon>
        <taxon>Pseudomonadota</taxon>
        <taxon>Gammaproteobacteria</taxon>
        <taxon>Oceanospirillales</taxon>
        <taxon>Alcanivoracaceae</taxon>
        <taxon>Alcanivorax</taxon>
    </lineage>
</organism>
<evidence type="ECO:0000313" key="2">
    <source>
        <dbReference type="EMBL" id="KAF0804941.1"/>
    </source>
</evidence>
<reference evidence="2 3" key="1">
    <citation type="submission" date="2012-09" db="EMBL/GenBank/DDBJ databases">
        <title>Genome Sequence of alkane-degrading Bacterium Alcanivorax sp. 6-D-6.</title>
        <authorList>
            <person name="Lai Q."/>
            <person name="Shao Z."/>
        </authorList>
    </citation>
    <scope>NUCLEOTIDE SEQUENCE [LARGE SCALE GENOMIC DNA]</scope>
    <source>
        <strain evidence="2 3">6-D-6</strain>
    </source>
</reference>
<dbReference type="InterPro" id="IPR010982">
    <property type="entry name" value="Lambda_DNA-bd_dom_sf"/>
</dbReference>
<dbReference type="Proteomes" id="UP000771797">
    <property type="component" value="Unassembled WGS sequence"/>
</dbReference>
<keyword evidence="3" id="KW-1185">Reference proteome</keyword>